<dbReference type="AlphaFoldDB" id="X6NZF6"/>
<evidence type="ECO:0000313" key="1">
    <source>
        <dbReference type="EMBL" id="ETO31695.1"/>
    </source>
</evidence>
<dbReference type="EMBL" id="ASPP01004764">
    <property type="protein sequence ID" value="ETO31695.1"/>
    <property type="molecule type" value="Genomic_DNA"/>
</dbReference>
<accession>X6NZF6</accession>
<organism evidence="1 2">
    <name type="scientific">Reticulomyxa filosa</name>
    <dbReference type="NCBI Taxonomy" id="46433"/>
    <lineage>
        <taxon>Eukaryota</taxon>
        <taxon>Sar</taxon>
        <taxon>Rhizaria</taxon>
        <taxon>Retaria</taxon>
        <taxon>Foraminifera</taxon>
        <taxon>Monothalamids</taxon>
        <taxon>Reticulomyxidae</taxon>
        <taxon>Reticulomyxa</taxon>
    </lineage>
</organism>
<evidence type="ECO:0000313" key="2">
    <source>
        <dbReference type="Proteomes" id="UP000023152"/>
    </source>
</evidence>
<keyword evidence="2" id="KW-1185">Reference proteome</keyword>
<comment type="caution">
    <text evidence="1">The sequence shown here is derived from an EMBL/GenBank/DDBJ whole genome shotgun (WGS) entry which is preliminary data.</text>
</comment>
<gene>
    <name evidence="1" type="ORF">RFI_05425</name>
</gene>
<dbReference type="Proteomes" id="UP000023152">
    <property type="component" value="Unassembled WGS sequence"/>
</dbReference>
<reference evidence="1 2" key="1">
    <citation type="journal article" date="2013" name="Curr. Biol.">
        <title>The Genome of the Foraminiferan Reticulomyxa filosa.</title>
        <authorList>
            <person name="Glockner G."/>
            <person name="Hulsmann N."/>
            <person name="Schleicher M."/>
            <person name="Noegel A.A."/>
            <person name="Eichinger L."/>
            <person name="Gallinger C."/>
            <person name="Pawlowski J."/>
            <person name="Sierra R."/>
            <person name="Euteneuer U."/>
            <person name="Pillet L."/>
            <person name="Moustafa A."/>
            <person name="Platzer M."/>
            <person name="Groth M."/>
            <person name="Szafranski K."/>
            <person name="Schliwa M."/>
        </authorList>
    </citation>
    <scope>NUCLEOTIDE SEQUENCE [LARGE SCALE GENOMIC DNA]</scope>
</reference>
<proteinExistence type="predicted"/>
<protein>
    <submittedName>
        <fullName evidence="1">Uncharacterized protein</fullName>
    </submittedName>
</protein>
<name>X6NZF6_RETFI</name>
<sequence length="119" mass="14089">MDLQASHLLLVGICSLLCAVTMALKLDLFYTPLKGFLDGHYEANSFVLNFLKQFAKKQYRIRTNVRYKKEKMQNNNNIKKDNNDQDIISSLKFLNSKFFKKLYYINFKKKCMYKILVIT</sequence>